<accession>A0A4R1LQ73</accession>
<evidence type="ECO:0000259" key="5">
    <source>
        <dbReference type="PROSITE" id="PS50112"/>
    </source>
</evidence>
<dbReference type="PANTHER" id="PTHR43280">
    <property type="entry name" value="ARAC-FAMILY TRANSCRIPTIONAL REGULATOR"/>
    <property type="match status" value="1"/>
</dbReference>
<gene>
    <name evidence="6" type="ORF">C8N28_2339</name>
</gene>
<dbReference type="SUPFAM" id="SSF46689">
    <property type="entry name" value="Homeodomain-like"/>
    <property type="match status" value="1"/>
</dbReference>
<proteinExistence type="predicted"/>
<dbReference type="NCBIfam" id="TIGR00229">
    <property type="entry name" value="sensory_box"/>
    <property type="match status" value="1"/>
</dbReference>
<keyword evidence="3" id="KW-0804">Transcription</keyword>
<evidence type="ECO:0000256" key="1">
    <source>
        <dbReference type="ARBA" id="ARBA00023015"/>
    </source>
</evidence>
<dbReference type="InterPro" id="IPR035965">
    <property type="entry name" value="PAS-like_dom_sf"/>
</dbReference>
<name>A0A4R1LQ73_9SPHI</name>
<dbReference type="InterPro" id="IPR013655">
    <property type="entry name" value="PAS_fold_3"/>
</dbReference>
<protein>
    <submittedName>
        <fullName evidence="6">PAS domain S-box-containing protein</fullName>
    </submittedName>
</protein>
<dbReference type="SUPFAM" id="SSF55785">
    <property type="entry name" value="PYP-like sensor domain (PAS domain)"/>
    <property type="match status" value="1"/>
</dbReference>
<dbReference type="InterPro" id="IPR018060">
    <property type="entry name" value="HTH_AraC"/>
</dbReference>
<dbReference type="Pfam" id="PF08447">
    <property type="entry name" value="PAS_3"/>
    <property type="match status" value="1"/>
</dbReference>
<reference evidence="6 7" key="1">
    <citation type="submission" date="2019-03" db="EMBL/GenBank/DDBJ databases">
        <title>Genomic Encyclopedia of Archaeal and Bacterial Type Strains, Phase II (KMG-II): from individual species to whole genera.</title>
        <authorList>
            <person name="Goeker M."/>
        </authorList>
    </citation>
    <scope>NUCLEOTIDE SEQUENCE [LARGE SCALE GENOMIC DNA]</scope>
    <source>
        <strain evidence="6 7">DSM 22554</strain>
    </source>
</reference>
<dbReference type="GO" id="GO:0003700">
    <property type="term" value="F:DNA-binding transcription factor activity"/>
    <property type="evidence" value="ECO:0007669"/>
    <property type="project" value="InterPro"/>
</dbReference>
<feature type="domain" description="HTH araC/xylS-type" evidence="4">
    <location>
        <begin position="165"/>
        <end position="263"/>
    </location>
</feature>
<dbReference type="EMBL" id="SMGO01000003">
    <property type="protein sequence ID" value="TCK80597.1"/>
    <property type="molecule type" value="Genomic_DNA"/>
</dbReference>
<dbReference type="PANTHER" id="PTHR43280:SF28">
    <property type="entry name" value="HTH-TYPE TRANSCRIPTIONAL ACTIVATOR RHAS"/>
    <property type="match status" value="1"/>
</dbReference>
<evidence type="ECO:0000259" key="4">
    <source>
        <dbReference type="PROSITE" id="PS01124"/>
    </source>
</evidence>
<keyword evidence="2" id="KW-0238">DNA-binding</keyword>
<keyword evidence="7" id="KW-1185">Reference proteome</keyword>
<dbReference type="AlphaFoldDB" id="A0A4R1LQ73"/>
<dbReference type="InterPro" id="IPR000014">
    <property type="entry name" value="PAS"/>
</dbReference>
<sequence length="263" mass="30520">MNDSPSIDKSAVNTPDSKGSFDLEKFFELSPDLLCIAGYDGYFKKINAAVSKTLGYTKEELFERLIIDFVHVEDREETLRTRRLIRNNDPLLRFENRYITKSNEIVWLTWTSMTIESEKVIFAIAKDITYRKKLEEYRRIADILGNSSQEGIGDEYSAADQAWLSEFEKLIRKYTGKIELNINMLSNEMAMSERQLFRRTKAIMGITPNQYIRIIRLQIAKEAIKTGKYRTVSEIAYLAGFETPAYFNKLFKGVYSFDVGELL</sequence>
<evidence type="ECO:0000256" key="2">
    <source>
        <dbReference type="ARBA" id="ARBA00023125"/>
    </source>
</evidence>
<dbReference type="Pfam" id="PF12833">
    <property type="entry name" value="HTH_18"/>
    <property type="match status" value="1"/>
</dbReference>
<dbReference type="Proteomes" id="UP000294616">
    <property type="component" value="Unassembled WGS sequence"/>
</dbReference>
<evidence type="ECO:0000313" key="7">
    <source>
        <dbReference type="Proteomes" id="UP000294616"/>
    </source>
</evidence>
<comment type="caution">
    <text evidence="6">The sequence shown here is derived from an EMBL/GenBank/DDBJ whole genome shotgun (WGS) entry which is preliminary data.</text>
</comment>
<evidence type="ECO:0000313" key="6">
    <source>
        <dbReference type="EMBL" id="TCK80597.1"/>
    </source>
</evidence>
<dbReference type="CDD" id="cd00130">
    <property type="entry name" value="PAS"/>
    <property type="match status" value="1"/>
</dbReference>
<dbReference type="SMART" id="SM00091">
    <property type="entry name" value="PAS"/>
    <property type="match status" value="1"/>
</dbReference>
<feature type="domain" description="PAS" evidence="5">
    <location>
        <begin position="23"/>
        <end position="89"/>
    </location>
</feature>
<dbReference type="SMART" id="SM00342">
    <property type="entry name" value="HTH_ARAC"/>
    <property type="match status" value="1"/>
</dbReference>
<organism evidence="6 7">
    <name type="scientific">Albibacterium bauzanense</name>
    <dbReference type="NCBI Taxonomy" id="653929"/>
    <lineage>
        <taxon>Bacteria</taxon>
        <taxon>Pseudomonadati</taxon>
        <taxon>Bacteroidota</taxon>
        <taxon>Sphingobacteriia</taxon>
        <taxon>Sphingobacteriales</taxon>
        <taxon>Sphingobacteriaceae</taxon>
        <taxon>Albibacterium</taxon>
    </lineage>
</organism>
<dbReference type="Gene3D" id="1.10.10.60">
    <property type="entry name" value="Homeodomain-like"/>
    <property type="match status" value="1"/>
</dbReference>
<dbReference type="PROSITE" id="PS50112">
    <property type="entry name" value="PAS"/>
    <property type="match status" value="1"/>
</dbReference>
<dbReference type="PROSITE" id="PS01124">
    <property type="entry name" value="HTH_ARAC_FAMILY_2"/>
    <property type="match status" value="1"/>
</dbReference>
<dbReference type="RefSeq" id="WP_132225089.1">
    <property type="nucleotide sequence ID" value="NZ_SMGO01000003.1"/>
</dbReference>
<dbReference type="InterPro" id="IPR009057">
    <property type="entry name" value="Homeodomain-like_sf"/>
</dbReference>
<keyword evidence="1" id="KW-0805">Transcription regulation</keyword>
<dbReference type="OrthoDB" id="1522284at2"/>
<dbReference type="GO" id="GO:0043565">
    <property type="term" value="F:sequence-specific DNA binding"/>
    <property type="evidence" value="ECO:0007669"/>
    <property type="project" value="InterPro"/>
</dbReference>
<dbReference type="Gene3D" id="3.30.450.20">
    <property type="entry name" value="PAS domain"/>
    <property type="match status" value="1"/>
</dbReference>
<evidence type="ECO:0000256" key="3">
    <source>
        <dbReference type="ARBA" id="ARBA00023163"/>
    </source>
</evidence>